<keyword evidence="1 2" id="KW-1015">Disulfide bond</keyword>
<dbReference type="Gene3D" id="6.20.50.160">
    <property type="match status" value="1"/>
</dbReference>
<evidence type="ECO:0000259" key="5">
    <source>
        <dbReference type="SMART" id="SM01361"/>
    </source>
</evidence>
<dbReference type="PANTHER" id="PTHR11412:SF146">
    <property type="entry name" value="CD109 ANTIGEN"/>
    <property type="match status" value="1"/>
</dbReference>
<dbReference type="Gene3D" id="2.60.40.1930">
    <property type="match status" value="3"/>
</dbReference>
<dbReference type="PANTHER" id="PTHR11412">
    <property type="entry name" value="MACROGLOBULIN / COMPLEMENT"/>
    <property type="match status" value="1"/>
</dbReference>
<dbReference type="InterPro" id="IPR050473">
    <property type="entry name" value="A2M/Complement_sys"/>
</dbReference>
<evidence type="ECO:0000259" key="3">
    <source>
        <dbReference type="SMART" id="SM01359"/>
    </source>
</evidence>
<evidence type="ECO:0000259" key="4">
    <source>
        <dbReference type="SMART" id="SM01360"/>
    </source>
</evidence>
<dbReference type="EMBL" id="JAZGQO010000006">
    <property type="protein sequence ID" value="KAK6185943.1"/>
    <property type="molecule type" value="Genomic_DNA"/>
</dbReference>
<dbReference type="Gene3D" id="1.50.10.20">
    <property type="match status" value="1"/>
</dbReference>
<dbReference type="Gene3D" id="2.60.40.10">
    <property type="entry name" value="Immunoglobulins"/>
    <property type="match status" value="2"/>
</dbReference>
<dbReference type="Proteomes" id="UP001347796">
    <property type="component" value="Unassembled WGS sequence"/>
</dbReference>
<accession>A0AAN8K4V3</accession>
<dbReference type="SMART" id="SM01361">
    <property type="entry name" value="A2M_recep"/>
    <property type="match status" value="1"/>
</dbReference>
<dbReference type="InterPro" id="IPR011625">
    <property type="entry name" value="A2M_N_BRD"/>
</dbReference>
<dbReference type="SMART" id="SM01360">
    <property type="entry name" value="A2M"/>
    <property type="match status" value="1"/>
</dbReference>
<dbReference type="InterPro" id="IPR002172">
    <property type="entry name" value="LDrepeatLR_classA_rpt"/>
</dbReference>
<dbReference type="InterPro" id="IPR001599">
    <property type="entry name" value="Macroglobln_a2"/>
</dbReference>
<dbReference type="GO" id="GO:0004866">
    <property type="term" value="F:endopeptidase inhibitor activity"/>
    <property type="evidence" value="ECO:0007669"/>
    <property type="project" value="InterPro"/>
</dbReference>
<dbReference type="InterPro" id="IPR041555">
    <property type="entry name" value="MG3"/>
</dbReference>
<evidence type="ECO:0000256" key="2">
    <source>
        <dbReference type="PROSITE-ProRule" id="PRU00124"/>
    </source>
</evidence>
<sequence>MVIVPRKIRPNQVIQIFASILKLEYSHVNVKVSIVKENVAYAGTSMKFDRASSRIMQLQMPQNAPAGSYKLRLEGTLNGGISGYIFYNETDILFDTKQASMFIQMSKPLYKQGQLVQFRVIPILPNMMPKYGSMTVYIDAPTGIPVRRWLGLQTNAGGIVSQSFRLSDQPSFGNWSIRVVAFGHTYRKPFTVEEFWEPRFDVNVSVPPYLTDTAEKISGVMLANQTSGKPVTGNASITMYFKPPNSPAYGDYPYIYRFYNYHTGRIDFEFTMQEIRELANRRFVGQNLIDSELIFHVNVSDWDSGENRTGMASSIIFNSRIKLQWIGDRVRTFKPDSVMKIAVAVMNYDGTPVDTNNRIVRLYPTISSSGSAASARYDNPIQVQPVNGIAEFRIYASVDAESMLLQADYDDDPTARKIELRATRYNSPSNSYITVETSTTHPKVNEYMIFHVRTSNFVPRIFYQVISGGNIVIGDELEMSSRQKTFAIALSREMIPTARIVVFYIRQPEEVVVDVLNFFVNGTRQNQVKLNLNRGKDFSRDTLEFNAYADPGSYVAFAAMPHDLFIRGLNDGISENNLIDELGTYDQPANGSYRHLWRVSDTEYEYKFFHANGYGIDANTTFDTAGLMVLTDARLDRVQNADRCDINIDQYPCFTGEAQCFSSIQKCDGNFDCTDGADEWGCVFEDDRLIHRTAMDRVSRVMRFYDDSSWAWQEIFVKPDGRVDFRVDVPKYPLSWVINGISVSREIGLGIMQRPIKYDAARYMYIQVETPDVVVRGEQIGVRVTVFNHWYIDDYIEVLVTIHDDPQYDFVLVEDMGIVSSYAPRTHTGDHQTLLFLEPGQARDIYMPIVPKIIKGQFELKVSASCFMERDEVRKTIHVKPDGVENYYHTPYLIDLIRYGSLIIPDFDVPVPEQFVVPEQREHLYVPGSAVAHLSLFGDVVTPGFFEDYLNAENILHRPYGGGEMITFNFAYNLITLRFMKASQQLSDEVLKIGLKNMNIAMQRQLGYMHKDGYFFMFRDDPKPNIWLTAFATKTFHSARFGEWERDLFIPIELINRMVLWLCSQQNTTTGAFDPNDIAFDRKMSSYEAIKEEQMYTHPIPLTAYVLIALYETTDVSGDALACLDSVRSNAANYLSAKVVEIPSTEIFHLAITAYALSRSQEKSKTAFNRLMSNKRKSEEIYFADQEVPVNPSQIINTVRFLLNRQELMNDGYAVQSTAYALMAHIDNNENKLDRDSMMRWLQTMRNSIGGFASTQDTLVAMEALFKFTQVDPNRNVFELMVQLESTATANWKVNKFISKRNYTRLQSAYIPDVWGAMRILTQGTGRALMQLTTTVNVEYPWLLKPTQDEIKFFDLMVDELKYHGRNFSIMEMSICASWVYTERSLTSGLAVIEVDIPTGYVVMNDTLRDYVQSGIVPNLKRAEFYNRKVVYYFDYLDVSKTCVYLRGSRWYPVANATIQHRMRVYDYYEPGMHNTSMYTTYGLFNLNVCFVCGSYQCPYCPSFNVASAIKASISLLCLILGYFSRQYILRS</sequence>
<dbReference type="InterPro" id="IPR009048">
    <property type="entry name" value="A-macroglobulin_rcpt-bd"/>
</dbReference>
<dbReference type="InterPro" id="IPR011626">
    <property type="entry name" value="Alpha-macroglobulin_TED"/>
</dbReference>
<dbReference type="Pfam" id="PF17791">
    <property type="entry name" value="MG3"/>
    <property type="match status" value="1"/>
</dbReference>
<dbReference type="Pfam" id="PF00207">
    <property type="entry name" value="A2M"/>
    <property type="match status" value="1"/>
</dbReference>
<dbReference type="InterPro" id="IPR036595">
    <property type="entry name" value="A-macroglobulin_rcpt-bd_sf"/>
</dbReference>
<protein>
    <recommendedName>
        <fullName evidence="8">CD109 antigen</fullName>
    </recommendedName>
</protein>
<feature type="domain" description="Alpha-2-macroglobulin bait region" evidence="3">
    <location>
        <begin position="433"/>
        <end position="564"/>
    </location>
</feature>
<evidence type="ECO:0000256" key="1">
    <source>
        <dbReference type="ARBA" id="ARBA00023157"/>
    </source>
</evidence>
<dbReference type="Gene3D" id="2.20.130.20">
    <property type="match status" value="1"/>
</dbReference>
<gene>
    <name evidence="6" type="ORF">SNE40_008070</name>
</gene>
<dbReference type="SUPFAM" id="SSF48239">
    <property type="entry name" value="Terpenoid cyclases/Protein prenyltransferases"/>
    <property type="match status" value="1"/>
</dbReference>
<dbReference type="PROSITE" id="PS50068">
    <property type="entry name" value="LDLRA_2"/>
    <property type="match status" value="1"/>
</dbReference>
<feature type="domain" description="Alpha-2-macroglobulin" evidence="4">
    <location>
        <begin position="709"/>
        <end position="802"/>
    </location>
</feature>
<comment type="caution">
    <text evidence="6">The sequence shown here is derived from an EMBL/GenBank/DDBJ whole genome shotgun (WGS) entry which is preliminary data.</text>
</comment>
<dbReference type="SMART" id="SM00192">
    <property type="entry name" value="LDLa"/>
    <property type="match status" value="1"/>
</dbReference>
<feature type="disulfide bond" evidence="2">
    <location>
        <begin position="667"/>
        <end position="682"/>
    </location>
</feature>
<dbReference type="Pfam" id="PF07677">
    <property type="entry name" value="A2M_recep"/>
    <property type="match status" value="1"/>
</dbReference>
<dbReference type="InterPro" id="IPR008930">
    <property type="entry name" value="Terpenoid_cyclase/PrenylTrfase"/>
</dbReference>
<evidence type="ECO:0008006" key="8">
    <source>
        <dbReference type="Google" id="ProtNLM"/>
    </source>
</evidence>
<dbReference type="SUPFAM" id="SSF57424">
    <property type="entry name" value="LDL receptor-like module"/>
    <property type="match status" value="1"/>
</dbReference>
<comment type="caution">
    <text evidence="2">Lacks conserved residue(s) required for the propagation of feature annotation.</text>
</comment>
<dbReference type="Pfam" id="PF07678">
    <property type="entry name" value="TED_complement"/>
    <property type="match status" value="1"/>
</dbReference>
<dbReference type="GO" id="GO:0005615">
    <property type="term" value="C:extracellular space"/>
    <property type="evidence" value="ECO:0007669"/>
    <property type="project" value="InterPro"/>
</dbReference>
<dbReference type="Pfam" id="PF07703">
    <property type="entry name" value="A2M_BRD"/>
    <property type="match status" value="1"/>
</dbReference>
<reference evidence="6 7" key="1">
    <citation type="submission" date="2024-01" db="EMBL/GenBank/DDBJ databases">
        <title>The genome of the rayed Mediterranean limpet Patella caerulea (Linnaeus, 1758).</title>
        <authorList>
            <person name="Anh-Thu Weber A."/>
            <person name="Halstead-Nussloch G."/>
        </authorList>
    </citation>
    <scope>NUCLEOTIDE SEQUENCE [LARGE SCALE GENOMIC DNA]</scope>
    <source>
        <strain evidence="6">AATW-2023a</strain>
        <tissue evidence="6">Whole specimen</tissue>
    </source>
</reference>
<keyword evidence="7" id="KW-1185">Reference proteome</keyword>
<proteinExistence type="predicted"/>
<dbReference type="SMART" id="SM01359">
    <property type="entry name" value="A2M_N_2"/>
    <property type="match status" value="1"/>
</dbReference>
<name>A0AAN8K4V3_PATCE</name>
<dbReference type="InterPro" id="IPR002890">
    <property type="entry name" value="MG2"/>
</dbReference>
<dbReference type="SUPFAM" id="SSF49410">
    <property type="entry name" value="Alpha-macroglobulin receptor domain"/>
    <property type="match status" value="1"/>
</dbReference>
<evidence type="ECO:0000313" key="7">
    <source>
        <dbReference type="Proteomes" id="UP001347796"/>
    </source>
</evidence>
<organism evidence="6 7">
    <name type="scientific">Patella caerulea</name>
    <name type="common">Rayed Mediterranean limpet</name>
    <dbReference type="NCBI Taxonomy" id="87958"/>
    <lineage>
        <taxon>Eukaryota</taxon>
        <taxon>Metazoa</taxon>
        <taxon>Spiralia</taxon>
        <taxon>Lophotrochozoa</taxon>
        <taxon>Mollusca</taxon>
        <taxon>Gastropoda</taxon>
        <taxon>Patellogastropoda</taxon>
        <taxon>Patelloidea</taxon>
        <taxon>Patellidae</taxon>
        <taxon>Patella</taxon>
    </lineage>
</organism>
<dbReference type="Gene3D" id="2.60.40.1940">
    <property type="match status" value="1"/>
</dbReference>
<dbReference type="Pfam" id="PF01835">
    <property type="entry name" value="MG2"/>
    <property type="match status" value="1"/>
</dbReference>
<evidence type="ECO:0000313" key="6">
    <source>
        <dbReference type="EMBL" id="KAK6185943.1"/>
    </source>
</evidence>
<dbReference type="Gene3D" id="2.60.40.690">
    <property type="entry name" value="Alpha-macroglobulin, receptor-binding domain"/>
    <property type="match status" value="1"/>
</dbReference>
<dbReference type="InterPro" id="IPR013783">
    <property type="entry name" value="Ig-like_fold"/>
</dbReference>
<feature type="domain" description="Alpha-macroglobulin receptor-binding" evidence="5">
    <location>
        <begin position="1388"/>
        <end position="1479"/>
    </location>
</feature>
<dbReference type="CDD" id="cd00112">
    <property type="entry name" value="LDLa"/>
    <property type="match status" value="1"/>
</dbReference>
<dbReference type="InterPro" id="IPR036055">
    <property type="entry name" value="LDL_receptor-like_sf"/>
</dbReference>